<keyword evidence="2" id="KW-0472">Membrane</keyword>
<gene>
    <name evidence="3" type="ORF">LSCM4_03051</name>
</gene>
<evidence type="ECO:0000313" key="4">
    <source>
        <dbReference type="Proteomes" id="UP000674143"/>
    </source>
</evidence>
<keyword evidence="4" id="KW-1185">Reference proteome</keyword>
<dbReference type="AlphaFoldDB" id="A0A836GR95"/>
<dbReference type="KEGG" id="loi:92359003"/>
<keyword evidence="2" id="KW-1133">Transmembrane helix</keyword>
<feature type="transmembrane region" description="Helical" evidence="2">
    <location>
        <begin position="58"/>
        <end position="79"/>
    </location>
</feature>
<reference evidence="4" key="1">
    <citation type="journal article" date="2021" name="Microbiol. Resour. Announc.">
        <title>LGAAP: Leishmaniinae Genome Assembly and Annotation Pipeline.</title>
        <authorList>
            <person name="Almutairi H."/>
            <person name="Urbaniak M.D."/>
            <person name="Bates M.D."/>
            <person name="Jariyapan N."/>
            <person name="Kwakye-Nuako G."/>
            <person name="Thomaz-Soccol V."/>
            <person name="Al-Salem W.S."/>
            <person name="Dillon R.J."/>
            <person name="Bates P.A."/>
            <person name="Gatherer D."/>
        </authorList>
    </citation>
    <scope>NUCLEOTIDE SEQUENCE [LARGE SCALE GENOMIC DNA]</scope>
</reference>
<protein>
    <submittedName>
        <fullName evidence="3">Uncharacterized protein</fullName>
    </submittedName>
</protein>
<dbReference type="EMBL" id="JAFHLR010000032">
    <property type="protein sequence ID" value="KAG5470355.1"/>
    <property type="molecule type" value="Genomic_DNA"/>
</dbReference>
<dbReference type="Proteomes" id="UP000674143">
    <property type="component" value="Unassembled WGS sequence"/>
</dbReference>
<evidence type="ECO:0000256" key="2">
    <source>
        <dbReference type="SAM" id="Phobius"/>
    </source>
</evidence>
<accession>A0A836GR95</accession>
<reference evidence="4" key="2">
    <citation type="journal article" date="2021" name="Sci. Data">
        <title>Chromosome-scale genome sequencing, assembly and annotation of six genomes from subfamily Leishmaniinae.</title>
        <authorList>
            <person name="Almutairi H."/>
            <person name="Urbaniak M.D."/>
            <person name="Bates M.D."/>
            <person name="Jariyapan N."/>
            <person name="Kwakye-Nuako G."/>
            <person name="Thomaz Soccol V."/>
            <person name="Al-Salem W.S."/>
            <person name="Dillon R.J."/>
            <person name="Bates P.A."/>
            <person name="Gatherer D."/>
        </authorList>
    </citation>
    <scope>NUCLEOTIDE SEQUENCE [LARGE SCALE GENOMIC DNA]</scope>
</reference>
<dbReference type="RefSeq" id="XP_067060621.1">
    <property type="nucleotide sequence ID" value="XM_067205069.1"/>
</dbReference>
<sequence>MPTMSAYAVAGDAASVRAEDSTQQLLTGFQFFFLCLIVMASYYVSLCISAHAVGESTAALRAPIAAASSLFADVGNTILRTINRRRNRTQAGAVSYEDESDDVTDIYSVNQPGPGVR</sequence>
<proteinExistence type="predicted"/>
<feature type="region of interest" description="Disordered" evidence="1">
    <location>
        <begin position="90"/>
        <end position="117"/>
    </location>
</feature>
<comment type="caution">
    <text evidence="3">The sequence shown here is derived from an EMBL/GenBank/DDBJ whole genome shotgun (WGS) entry which is preliminary data.</text>
</comment>
<evidence type="ECO:0000313" key="3">
    <source>
        <dbReference type="EMBL" id="KAG5470355.1"/>
    </source>
</evidence>
<keyword evidence="2" id="KW-0812">Transmembrane</keyword>
<evidence type="ECO:0000256" key="1">
    <source>
        <dbReference type="SAM" id="MobiDB-lite"/>
    </source>
</evidence>
<dbReference type="GeneID" id="92359003"/>
<feature type="transmembrane region" description="Helical" evidence="2">
    <location>
        <begin position="31"/>
        <end position="52"/>
    </location>
</feature>
<organism evidence="3 4">
    <name type="scientific">Leishmania orientalis</name>
    <dbReference type="NCBI Taxonomy" id="2249476"/>
    <lineage>
        <taxon>Eukaryota</taxon>
        <taxon>Discoba</taxon>
        <taxon>Euglenozoa</taxon>
        <taxon>Kinetoplastea</taxon>
        <taxon>Metakinetoplastina</taxon>
        <taxon>Trypanosomatida</taxon>
        <taxon>Trypanosomatidae</taxon>
        <taxon>Leishmaniinae</taxon>
        <taxon>Leishmania</taxon>
    </lineage>
</organism>
<name>A0A836GR95_9TRYP</name>